<dbReference type="FunFam" id="1.10.12.10:FF:000001">
    <property type="entry name" value="Probable enoyl-CoA hydratase, mitochondrial"/>
    <property type="match status" value="1"/>
</dbReference>
<dbReference type="Pfam" id="PF00378">
    <property type="entry name" value="ECH_1"/>
    <property type="match status" value="1"/>
</dbReference>
<comment type="caution">
    <text evidence="3">The sequence shown here is derived from an EMBL/GenBank/DDBJ whole genome shotgun (WGS) entry which is preliminary data.</text>
</comment>
<dbReference type="EMBL" id="PDNW01000011">
    <property type="protein sequence ID" value="PLC49356.1"/>
    <property type="molecule type" value="Genomic_DNA"/>
</dbReference>
<dbReference type="PANTHER" id="PTHR11941:SF54">
    <property type="entry name" value="ENOYL-COA HYDRATASE, MITOCHONDRIAL"/>
    <property type="match status" value="1"/>
</dbReference>
<dbReference type="FunFam" id="3.90.226.10:FF:000009">
    <property type="entry name" value="Carnitinyl-CoA dehydratase"/>
    <property type="match status" value="1"/>
</dbReference>
<evidence type="ECO:0000313" key="4">
    <source>
        <dbReference type="Proteomes" id="UP000234190"/>
    </source>
</evidence>
<dbReference type="Gene3D" id="3.90.226.10">
    <property type="entry name" value="2-enoyl-CoA Hydratase, Chain A, domain 1"/>
    <property type="match status" value="1"/>
</dbReference>
<dbReference type="InterPro" id="IPR029045">
    <property type="entry name" value="ClpP/crotonase-like_dom_sf"/>
</dbReference>
<evidence type="ECO:0000313" key="3">
    <source>
        <dbReference type="EMBL" id="PLC49356.1"/>
    </source>
</evidence>
<keyword evidence="4" id="KW-1185">Reference proteome</keyword>
<dbReference type="RefSeq" id="WP_102074523.1">
    <property type="nucleotide sequence ID" value="NZ_PDNW01000011.1"/>
</dbReference>
<dbReference type="SUPFAM" id="SSF52096">
    <property type="entry name" value="ClpP/crotonase"/>
    <property type="match status" value="1"/>
</dbReference>
<reference evidence="3 4" key="1">
    <citation type="submission" date="2017-10" db="EMBL/GenBank/DDBJ databases">
        <title>Two draft genome sequences of Pusillimonas sp. strains isolated from a nitrate- and radionuclide-contaminated groundwater in Russia.</title>
        <authorList>
            <person name="Grouzdev D.S."/>
            <person name="Tourova T.P."/>
            <person name="Goeva M.A."/>
            <person name="Babich T.L."/>
            <person name="Sokolova D.S."/>
            <person name="Abdullin R."/>
            <person name="Poltaraus A.B."/>
            <person name="Toshchakov S.V."/>
            <person name="Nazina T.N."/>
        </authorList>
    </citation>
    <scope>NUCLEOTIDE SEQUENCE [LARGE SCALE GENOMIC DNA]</scope>
    <source>
        <strain evidence="3 4">JR1/69-3-13</strain>
    </source>
</reference>
<comment type="similarity">
    <text evidence="1">Belongs to the enoyl-CoA hydratase/isomerase family.</text>
</comment>
<dbReference type="PANTHER" id="PTHR11941">
    <property type="entry name" value="ENOYL-COA HYDRATASE-RELATED"/>
    <property type="match status" value="1"/>
</dbReference>
<dbReference type="GO" id="GO:0006635">
    <property type="term" value="P:fatty acid beta-oxidation"/>
    <property type="evidence" value="ECO:0007669"/>
    <property type="project" value="TreeGrafter"/>
</dbReference>
<dbReference type="OrthoDB" id="9774843at2"/>
<dbReference type="InterPro" id="IPR014748">
    <property type="entry name" value="Enoyl-CoA_hydra_C"/>
</dbReference>
<dbReference type="AlphaFoldDB" id="A0A2N4U2W0"/>
<name>A0A2N4U2W0_9BURK</name>
<dbReference type="Proteomes" id="UP000234190">
    <property type="component" value="Unassembled WGS sequence"/>
</dbReference>
<dbReference type="InterPro" id="IPR001753">
    <property type="entry name" value="Enoyl-CoA_hydra/iso"/>
</dbReference>
<organism evidence="3 4">
    <name type="scientific">Pollutimonas subterranea</name>
    <dbReference type="NCBI Taxonomy" id="2045210"/>
    <lineage>
        <taxon>Bacteria</taxon>
        <taxon>Pseudomonadati</taxon>
        <taxon>Pseudomonadota</taxon>
        <taxon>Betaproteobacteria</taxon>
        <taxon>Burkholderiales</taxon>
        <taxon>Alcaligenaceae</taxon>
        <taxon>Pollutimonas</taxon>
    </lineage>
</organism>
<dbReference type="GO" id="GO:0016836">
    <property type="term" value="F:hydro-lyase activity"/>
    <property type="evidence" value="ECO:0007669"/>
    <property type="project" value="UniProtKB-ARBA"/>
</dbReference>
<evidence type="ECO:0000256" key="2">
    <source>
        <dbReference type="ARBA" id="ARBA00023239"/>
    </source>
</evidence>
<accession>A0A2N4U2W0</accession>
<evidence type="ECO:0000256" key="1">
    <source>
        <dbReference type="ARBA" id="ARBA00005254"/>
    </source>
</evidence>
<proteinExistence type="inferred from homology"/>
<dbReference type="Gene3D" id="1.10.12.10">
    <property type="entry name" value="Lyase 2-enoyl-coa Hydratase, Chain A, domain 2"/>
    <property type="match status" value="1"/>
</dbReference>
<sequence length="258" mass="27814">MSLIFEVVDNVATITLNRPEAMNSIDPELRAELKSAWRRIHEDDSIRVAIITGAGQKAFCAGADLKKTMPPKETFAELTFGRAESDHLLVGLTTDKPLICAVNGYAMGGGMEIALACDIRIASETAQFALSEVRIGSLPGAGGTQRLPRAIGASNAMLLLLTGDRIDAAEALRMGLVSKVVAADDLLPAALEVANRIARNAPLSVRATKRLVYQGLDIPLQAGMDAERYAFGLLRDTEDRLEGRLAFQEKRPPVYKGR</sequence>
<keyword evidence="2" id="KW-0456">Lyase</keyword>
<gene>
    <name evidence="3" type="ORF">CR159_13730</name>
</gene>
<dbReference type="CDD" id="cd06558">
    <property type="entry name" value="crotonase-like"/>
    <property type="match status" value="1"/>
</dbReference>
<protein>
    <submittedName>
        <fullName evidence="3">Enoyl-CoA hydratase</fullName>
    </submittedName>
</protein>